<dbReference type="InterPro" id="IPR010093">
    <property type="entry name" value="SinI_DNA-bd"/>
</dbReference>
<dbReference type="NCBIfam" id="TIGR01764">
    <property type="entry name" value="excise"/>
    <property type="match status" value="1"/>
</dbReference>
<dbReference type="RefSeq" id="WP_166149565.1">
    <property type="nucleotide sequence ID" value="NZ_JAAOIW010000004.1"/>
</dbReference>
<proteinExistence type="predicted"/>
<reference evidence="3" key="1">
    <citation type="submission" date="2020-03" db="EMBL/GenBank/DDBJ databases">
        <title>Draft sequencing of Paenibacilllus sp. S3N08.</title>
        <authorList>
            <person name="Kim D.-U."/>
        </authorList>
    </citation>
    <scope>NUCLEOTIDE SEQUENCE</scope>
    <source>
        <strain evidence="3">S3N08</strain>
    </source>
</reference>
<evidence type="ECO:0000259" key="2">
    <source>
        <dbReference type="Pfam" id="PF12728"/>
    </source>
</evidence>
<name>A0ABX0J3P5_9BACL</name>
<dbReference type="PANTHER" id="PTHR38431:SF1">
    <property type="entry name" value="BLL2305 PROTEIN"/>
    <property type="match status" value="1"/>
</dbReference>
<dbReference type="InterPro" id="IPR024370">
    <property type="entry name" value="PBP_domain"/>
</dbReference>
<feature type="domain" description="Helix-turn-helix" evidence="2">
    <location>
        <begin position="6"/>
        <end position="53"/>
    </location>
</feature>
<dbReference type="Pfam" id="PF12728">
    <property type="entry name" value="HTH_17"/>
    <property type="match status" value="1"/>
</dbReference>
<keyword evidence="4" id="KW-1185">Reference proteome</keyword>
<dbReference type="SUPFAM" id="SSF53850">
    <property type="entry name" value="Periplasmic binding protein-like II"/>
    <property type="match status" value="1"/>
</dbReference>
<gene>
    <name evidence="3" type="ORF">G9U52_11410</name>
</gene>
<sequence length="318" mass="35114">MSDISYTTEEIGKLLKVSKVTVYDLIKKGDLPSFRVGKQMRVDAADLEAYKNREKASPFKLPSDFQERSQPVPAAPFASNSTGNPTIVITGQDISIDILARQMEKHIVGARPLRAYMGSLDGLIALYRGECDMVSTHLFDGETGTYNLPYISRIFIGSPFLVVNLLTRHTGFFVAKGNPLKLRGWSDLKKPGLSIVNREKGVGSRVLLDEQLRLLGMKAELLKGYGTEESNPIAVAAKVASGEADVGIGNEKSATMIDGVDFIRLIEERVDLVMLKKPENHEWIQAVVEILNDETFRAQLRAIPGYDLSKTGQIMLET</sequence>
<evidence type="ECO:0000313" key="3">
    <source>
        <dbReference type="EMBL" id="NHN30441.1"/>
    </source>
</evidence>
<dbReference type="Proteomes" id="UP001165962">
    <property type="component" value="Unassembled WGS sequence"/>
</dbReference>
<dbReference type="PANTHER" id="PTHR38431">
    <property type="entry name" value="BLL2305 PROTEIN"/>
    <property type="match status" value="1"/>
</dbReference>
<dbReference type="Gene3D" id="3.40.190.10">
    <property type="entry name" value="Periplasmic binding protein-like II"/>
    <property type="match status" value="1"/>
</dbReference>
<protein>
    <submittedName>
        <fullName evidence="3">Helix-turn-helix transcriptional regulator</fullName>
    </submittedName>
</protein>
<dbReference type="Pfam" id="PF12727">
    <property type="entry name" value="PBP_like"/>
    <property type="match status" value="1"/>
</dbReference>
<evidence type="ECO:0000313" key="4">
    <source>
        <dbReference type="Proteomes" id="UP001165962"/>
    </source>
</evidence>
<accession>A0ABX0J3P5</accession>
<feature type="domain" description="PBP" evidence="1">
    <location>
        <begin position="101"/>
        <end position="291"/>
    </location>
</feature>
<evidence type="ECO:0000259" key="1">
    <source>
        <dbReference type="Pfam" id="PF12727"/>
    </source>
</evidence>
<organism evidence="3 4">
    <name type="scientific">Paenibacillus agricola</name>
    <dbReference type="NCBI Taxonomy" id="2716264"/>
    <lineage>
        <taxon>Bacteria</taxon>
        <taxon>Bacillati</taxon>
        <taxon>Bacillota</taxon>
        <taxon>Bacilli</taxon>
        <taxon>Bacillales</taxon>
        <taxon>Paenibacillaceae</taxon>
        <taxon>Paenibacillus</taxon>
    </lineage>
</organism>
<dbReference type="InterPro" id="IPR041657">
    <property type="entry name" value="HTH_17"/>
</dbReference>
<dbReference type="EMBL" id="JAAOIW010000004">
    <property type="protein sequence ID" value="NHN30441.1"/>
    <property type="molecule type" value="Genomic_DNA"/>
</dbReference>
<comment type="caution">
    <text evidence="3">The sequence shown here is derived from an EMBL/GenBank/DDBJ whole genome shotgun (WGS) entry which is preliminary data.</text>
</comment>